<name>A0A8T2IEY8_9PIPI</name>
<accession>A0A8T2IEY8</accession>
<keyword evidence="2" id="KW-1185">Reference proteome</keyword>
<comment type="caution">
    <text evidence="1">The sequence shown here is derived from an EMBL/GenBank/DDBJ whole genome shotgun (WGS) entry which is preliminary data.</text>
</comment>
<organism evidence="1 2">
    <name type="scientific">Hymenochirus boettgeri</name>
    <name type="common">Congo dwarf clawed frog</name>
    <dbReference type="NCBI Taxonomy" id="247094"/>
    <lineage>
        <taxon>Eukaryota</taxon>
        <taxon>Metazoa</taxon>
        <taxon>Chordata</taxon>
        <taxon>Craniata</taxon>
        <taxon>Vertebrata</taxon>
        <taxon>Euteleostomi</taxon>
        <taxon>Amphibia</taxon>
        <taxon>Batrachia</taxon>
        <taxon>Anura</taxon>
        <taxon>Pipoidea</taxon>
        <taxon>Pipidae</taxon>
        <taxon>Pipinae</taxon>
        <taxon>Hymenochirus</taxon>
    </lineage>
</organism>
<reference evidence="1" key="1">
    <citation type="thesis" date="2020" institute="ProQuest LLC" country="789 East Eisenhower Parkway, Ann Arbor, MI, USA">
        <title>Comparative Genomics and Chromosome Evolution.</title>
        <authorList>
            <person name="Mudd A.B."/>
        </authorList>
    </citation>
    <scope>NUCLEOTIDE SEQUENCE</scope>
    <source>
        <strain evidence="1">Female2</strain>
        <tissue evidence="1">Blood</tissue>
    </source>
</reference>
<dbReference type="EMBL" id="JAACNH010000817">
    <property type="protein sequence ID" value="KAG8430592.1"/>
    <property type="molecule type" value="Genomic_DNA"/>
</dbReference>
<protein>
    <submittedName>
        <fullName evidence="1">Uncharacterized protein</fullName>
    </submittedName>
</protein>
<gene>
    <name evidence="1" type="ORF">GDO86_020340</name>
</gene>
<dbReference type="Proteomes" id="UP000812440">
    <property type="component" value="Unassembled WGS sequence"/>
</dbReference>
<proteinExistence type="predicted"/>
<evidence type="ECO:0000313" key="1">
    <source>
        <dbReference type="EMBL" id="KAG8430592.1"/>
    </source>
</evidence>
<sequence length="54" mass="6148">MTPRCRRTLALVMQLIFSFFGLNYVGKMAPSSTGQTIVRLAETEPVDRIEWGCR</sequence>
<dbReference type="AlphaFoldDB" id="A0A8T2IEY8"/>
<evidence type="ECO:0000313" key="2">
    <source>
        <dbReference type="Proteomes" id="UP000812440"/>
    </source>
</evidence>